<protein>
    <recommendedName>
        <fullName evidence="2">RRM domain-containing protein</fullName>
    </recommendedName>
</protein>
<dbReference type="PANTHER" id="PTHR15241:SF304">
    <property type="entry name" value="RRM DOMAIN-CONTAINING PROTEIN"/>
    <property type="match status" value="1"/>
</dbReference>
<sequence>MQMQMQMRAQTQMPPPVAQPTLRYMYAQYAQVPAAPLVTAKRQLEVDPMENSVKLFVGLLPFSKSEQDIEELFGTCGVVSEVHLLRDKTGQKTGAAFVRFSSAACLPRALKLSGYMFPGSTRAIVVSVAGEGKRQRIS</sequence>
<gene>
    <name evidence="3" type="ORF">NSCI0253_LOCUS5568</name>
</gene>
<evidence type="ECO:0000313" key="3">
    <source>
        <dbReference type="EMBL" id="CAD8831221.1"/>
    </source>
</evidence>
<feature type="domain" description="RRM" evidence="2">
    <location>
        <begin position="53"/>
        <end position="131"/>
    </location>
</feature>
<proteinExistence type="predicted"/>
<dbReference type="GO" id="GO:0003723">
    <property type="term" value="F:RNA binding"/>
    <property type="evidence" value="ECO:0007669"/>
    <property type="project" value="UniProtKB-UniRule"/>
</dbReference>
<dbReference type="Gene3D" id="3.30.70.330">
    <property type="match status" value="1"/>
</dbReference>
<dbReference type="InterPro" id="IPR000504">
    <property type="entry name" value="RRM_dom"/>
</dbReference>
<reference evidence="3" key="1">
    <citation type="submission" date="2021-01" db="EMBL/GenBank/DDBJ databases">
        <authorList>
            <person name="Corre E."/>
            <person name="Pelletier E."/>
            <person name="Niang G."/>
            <person name="Scheremetjew M."/>
            <person name="Finn R."/>
            <person name="Kale V."/>
            <person name="Holt S."/>
            <person name="Cochrane G."/>
            <person name="Meng A."/>
            <person name="Brown T."/>
            <person name="Cohen L."/>
        </authorList>
    </citation>
    <scope>NUCLEOTIDE SEQUENCE</scope>
</reference>
<evidence type="ECO:0000259" key="2">
    <source>
        <dbReference type="PROSITE" id="PS50102"/>
    </source>
</evidence>
<dbReference type="Pfam" id="PF00076">
    <property type="entry name" value="RRM_1"/>
    <property type="match status" value="1"/>
</dbReference>
<dbReference type="PANTHER" id="PTHR15241">
    <property type="entry name" value="TRANSFORMER-2-RELATED"/>
    <property type="match status" value="1"/>
</dbReference>
<keyword evidence="1" id="KW-0694">RNA-binding</keyword>
<dbReference type="InterPro" id="IPR035979">
    <property type="entry name" value="RBD_domain_sf"/>
</dbReference>
<organism evidence="3">
    <name type="scientific">Noctiluca scintillans</name>
    <name type="common">Sea sparkle</name>
    <name type="synonym">Red tide dinoflagellate</name>
    <dbReference type="NCBI Taxonomy" id="2966"/>
    <lineage>
        <taxon>Eukaryota</taxon>
        <taxon>Sar</taxon>
        <taxon>Alveolata</taxon>
        <taxon>Dinophyceae</taxon>
        <taxon>Noctilucales</taxon>
        <taxon>Noctilucaceae</taxon>
        <taxon>Noctiluca</taxon>
    </lineage>
</organism>
<dbReference type="SMART" id="SM00360">
    <property type="entry name" value="RRM"/>
    <property type="match status" value="1"/>
</dbReference>
<accession>A0A7S0ZSJ9</accession>
<dbReference type="InterPro" id="IPR012677">
    <property type="entry name" value="Nucleotide-bd_a/b_plait_sf"/>
</dbReference>
<name>A0A7S0ZSJ9_NOCSC</name>
<dbReference type="EMBL" id="HBFQ01007952">
    <property type="protein sequence ID" value="CAD8831221.1"/>
    <property type="molecule type" value="Transcribed_RNA"/>
</dbReference>
<dbReference type="AlphaFoldDB" id="A0A7S0ZSJ9"/>
<evidence type="ECO:0000256" key="1">
    <source>
        <dbReference type="PROSITE-ProRule" id="PRU00176"/>
    </source>
</evidence>
<dbReference type="PROSITE" id="PS50102">
    <property type="entry name" value="RRM"/>
    <property type="match status" value="1"/>
</dbReference>
<dbReference type="SUPFAM" id="SSF54928">
    <property type="entry name" value="RNA-binding domain, RBD"/>
    <property type="match status" value="1"/>
</dbReference>